<dbReference type="PANTHER" id="PTHR22916:SF3">
    <property type="entry name" value="UDP-GLCNAC:BETAGAL BETA-1,3-N-ACETYLGLUCOSAMINYLTRANSFERASE-LIKE PROTEIN 1"/>
    <property type="match status" value="1"/>
</dbReference>
<evidence type="ECO:0000313" key="3">
    <source>
        <dbReference type="Proteomes" id="UP000580568"/>
    </source>
</evidence>
<dbReference type="EMBL" id="BLZR01000001">
    <property type="protein sequence ID" value="GFP74199.1"/>
    <property type="molecule type" value="Genomic_DNA"/>
</dbReference>
<dbReference type="SUPFAM" id="SSF53448">
    <property type="entry name" value="Nucleotide-diphospho-sugar transferases"/>
    <property type="match status" value="1"/>
</dbReference>
<dbReference type="PANTHER" id="PTHR22916">
    <property type="entry name" value="GLYCOSYLTRANSFERASE"/>
    <property type="match status" value="1"/>
</dbReference>
<keyword evidence="3" id="KW-1185">Reference proteome</keyword>
<accession>A0A6V8SAC9</accession>
<comment type="caution">
    <text evidence="2">The sequence shown here is derived from an EMBL/GenBank/DDBJ whole genome shotgun (WGS) entry which is preliminary data.</text>
</comment>
<reference evidence="2 3" key="1">
    <citation type="submission" date="2020-07" db="EMBL/GenBank/DDBJ databases">
        <title>A new beta-1,3-glucan-decomposing anaerobic bacterium isolated from anoxic soil subjected to biological soil disinfestation.</title>
        <authorList>
            <person name="Ueki A."/>
            <person name="Tonouchi A."/>
        </authorList>
    </citation>
    <scope>NUCLEOTIDE SEQUENCE [LARGE SCALE GENOMIC DNA]</scope>
    <source>
        <strain evidence="2 3">TW1</strain>
    </source>
</reference>
<gene>
    <name evidence="2" type="ORF">bsdtw1_00244</name>
</gene>
<evidence type="ECO:0000259" key="1">
    <source>
        <dbReference type="Pfam" id="PF00535"/>
    </source>
</evidence>
<proteinExistence type="predicted"/>
<feature type="domain" description="Glycosyltransferase 2-like" evidence="1">
    <location>
        <begin position="8"/>
        <end position="136"/>
    </location>
</feature>
<organism evidence="2 3">
    <name type="scientific">Clostridium fungisolvens</name>
    <dbReference type="NCBI Taxonomy" id="1604897"/>
    <lineage>
        <taxon>Bacteria</taxon>
        <taxon>Bacillati</taxon>
        <taxon>Bacillota</taxon>
        <taxon>Clostridia</taxon>
        <taxon>Eubacteriales</taxon>
        <taxon>Clostridiaceae</taxon>
        <taxon>Clostridium</taxon>
    </lineage>
</organism>
<dbReference type="RefSeq" id="WP_183275773.1">
    <property type="nucleotide sequence ID" value="NZ_BLZR01000001.1"/>
</dbReference>
<dbReference type="AlphaFoldDB" id="A0A6V8SAC9"/>
<dbReference type="Pfam" id="PF00535">
    <property type="entry name" value="Glycos_transf_2"/>
    <property type="match status" value="1"/>
</dbReference>
<evidence type="ECO:0000313" key="2">
    <source>
        <dbReference type="EMBL" id="GFP74199.1"/>
    </source>
</evidence>
<protein>
    <recommendedName>
        <fullName evidence="1">Glycosyltransferase 2-like domain-containing protein</fullName>
    </recommendedName>
</protein>
<dbReference type="InterPro" id="IPR001173">
    <property type="entry name" value="Glyco_trans_2-like"/>
</dbReference>
<dbReference type="GO" id="GO:0016758">
    <property type="term" value="F:hexosyltransferase activity"/>
    <property type="evidence" value="ECO:0007669"/>
    <property type="project" value="UniProtKB-ARBA"/>
</dbReference>
<sequence length="299" mass="35598">MKYNSLVSVIMSAYNENEEWVKKAIESILNQSYSNLEFFIILDNPDNISLDKLILKYVKRDERIIYIKNHKNEGLVNSLNKGIIQAKGDFIVRMDADDISFKDRVEKQVRFMHEHQEIALLCTKAIFINEAGVEIGESREYKDVDVLKNCLKYKNDVVHPTWIMRAKTLKSKEINGYRNIPYAEDYDLLCRLLLNDFRVYQLRESTLHYRIRSNGITQSKIYDQIKVASYISKMYKDKKENVKAVEEIQSILNEKESFIVRRLRRKKVSKLRIYIFKIFNKYGRKILLNTFVCRFKYNI</sequence>
<name>A0A6V8SAC9_9CLOT</name>
<dbReference type="Gene3D" id="3.90.550.10">
    <property type="entry name" value="Spore Coat Polysaccharide Biosynthesis Protein SpsA, Chain A"/>
    <property type="match status" value="1"/>
</dbReference>
<dbReference type="Proteomes" id="UP000580568">
    <property type="component" value="Unassembled WGS sequence"/>
</dbReference>
<dbReference type="InterPro" id="IPR029044">
    <property type="entry name" value="Nucleotide-diphossugar_trans"/>
</dbReference>